<protein>
    <recommendedName>
        <fullName evidence="4">EGF-like domain-containing protein</fullName>
    </recommendedName>
</protein>
<name>A0AAE8ZQZ7_CAEBR</name>
<evidence type="ECO:0000313" key="6">
    <source>
        <dbReference type="Proteomes" id="UP000827892"/>
    </source>
</evidence>
<accession>A0AAE8ZQZ7</accession>
<dbReference type="EMBL" id="CP090896">
    <property type="protein sequence ID" value="ULT82229.1"/>
    <property type="molecule type" value="Genomic_DNA"/>
</dbReference>
<dbReference type="InterPro" id="IPR000742">
    <property type="entry name" value="EGF"/>
</dbReference>
<evidence type="ECO:0000256" key="2">
    <source>
        <dbReference type="SAM" id="MobiDB-lite"/>
    </source>
</evidence>
<feature type="chain" id="PRO_5042004052" description="EGF-like domain-containing protein" evidence="3">
    <location>
        <begin position="20"/>
        <end position="1957"/>
    </location>
</feature>
<dbReference type="PROSITE" id="PS01186">
    <property type="entry name" value="EGF_2"/>
    <property type="match status" value="1"/>
</dbReference>
<dbReference type="PANTHER" id="PTHR34311:SF10">
    <property type="entry name" value="NEMATODE SPECIFIC PEPTIDE FAMILY-RELATED"/>
    <property type="match status" value="1"/>
</dbReference>
<dbReference type="Proteomes" id="UP000827892">
    <property type="component" value="Chromosome X"/>
</dbReference>
<feature type="disulfide bond" evidence="1">
    <location>
        <begin position="86"/>
        <end position="95"/>
    </location>
</feature>
<dbReference type="PROSITE" id="PS00022">
    <property type="entry name" value="EGF_1"/>
    <property type="match status" value="3"/>
</dbReference>
<gene>
    <name evidence="5" type="ORF">L3Y34_011893</name>
</gene>
<proteinExistence type="predicted"/>
<keyword evidence="3" id="KW-0732">Signal</keyword>
<comment type="caution">
    <text evidence="1">Lacks conserved residue(s) required for the propagation of feature annotation.</text>
</comment>
<reference evidence="5 6" key="1">
    <citation type="submission" date="2022-05" db="EMBL/GenBank/DDBJ databases">
        <title>Chromosome-level reference genomes for two strains of Caenorhabditis briggsae: an improved platform for comparative genomics.</title>
        <authorList>
            <person name="Stevens L."/>
            <person name="Andersen E.C."/>
        </authorList>
    </citation>
    <scope>NUCLEOTIDE SEQUENCE [LARGE SCALE GENOMIC DNA]</scope>
    <source>
        <strain evidence="5">QX1410_ONT</strain>
        <tissue evidence="5">Whole-organism</tissue>
    </source>
</reference>
<feature type="disulfide bond" evidence="1">
    <location>
        <begin position="979"/>
        <end position="988"/>
    </location>
</feature>
<keyword evidence="1" id="KW-1015">Disulfide bond</keyword>
<evidence type="ECO:0000259" key="4">
    <source>
        <dbReference type="PROSITE" id="PS50026"/>
    </source>
</evidence>
<organism evidence="5 6">
    <name type="scientific">Caenorhabditis briggsae</name>
    <dbReference type="NCBI Taxonomy" id="6238"/>
    <lineage>
        <taxon>Eukaryota</taxon>
        <taxon>Metazoa</taxon>
        <taxon>Ecdysozoa</taxon>
        <taxon>Nematoda</taxon>
        <taxon>Chromadorea</taxon>
        <taxon>Rhabditida</taxon>
        <taxon>Rhabditina</taxon>
        <taxon>Rhabditomorpha</taxon>
        <taxon>Rhabditoidea</taxon>
        <taxon>Rhabditidae</taxon>
        <taxon>Peloderinae</taxon>
        <taxon>Caenorhabditis</taxon>
    </lineage>
</organism>
<evidence type="ECO:0000256" key="1">
    <source>
        <dbReference type="PROSITE-ProRule" id="PRU00076"/>
    </source>
</evidence>
<evidence type="ECO:0000256" key="3">
    <source>
        <dbReference type="SAM" id="SignalP"/>
    </source>
</evidence>
<feature type="region of interest" description="Disordered" evidence="2">
    <location>
        <begin position="1467"/>
        <end position="1514"/>
    </location>
</feature>
<evidence type="ECO:0000313" key="5">
    <source>
        <dbReference type="EMBL" id="ULT82229.1"/>
    </source>
</evidence>
<dbReference type="Gene3D" id="2.10.25.10">
    <property type="entry name" value="Laminin"/>
    <property type="match status" value="2"/>
</dbReference>
<feature type="domain" description="EGF-like" evidence="4">
    <location>
        <begin position="56"/>
        <end position="96"/>
    </location>
</feature>
<dbReference type="SMART" id="SM00181">
    <property type="entry name" value="EGF"/>
    <property type="match status" value="4"/>
</dbReference>
<dbReference type="PANTHER" id="PTHR34311">
    <property type="entry name" value="PROTEIN CBG21698-RELATED"/>
    <property type="match status" value="1"/>
</dbReference>
<feature type="signal peptide" evidence="3">
    <location>
        <begin position="1"/>
        <end position="19"/>
    </location>
</feature>
<sequence length="1957" mass="214433">MNLKLLLSLLFIVWRSTSADEFTNHWRATEDVANVQFCSHDSYNKDGSCVCDVDYTGNFCLNRKCRSFGFDGYLPKNPVKVDRCICPPGFLGRNCEPVSCVSGKSQVYSSLKTEKAISLLASYNVKLQKIWENGDIGQLICNETDYARNFNYNYENATLYTKNENSLSCVAKLNQYLTADSCTDDDEKPIACIPLDINNLNSIVQYSPPNSIVFVVTNMAVSSITGDIVEDIIATSIARRIQINVLVYNNTGFQADDPSLATLSNIAAATLGQYILPSIENGNEQYAIVNALLENWDQGYQPTKVFTGGIKTLPVDTSKDIYVAAQLSYGQNAVFSVDLPPTVVQKTDFWKLYKLTAGSYHPQLSASNQTSDTPIIVYTTGDLVAYSAFTSDENRTADVVDSAFSVSVNQTSYSMVVKLESENAPVDYEAGYRTIGNPSSISLDTTFHNRAFCQFNFIVKANCKSVGASVVTMITANNRNSVSFPVYCASFSYAKKIYNNFAAETQNMRQLEFEQSFSKDFACGSDIAPEKTGERSFIIVAENSNDTNVTKSSVDNLFRNKNSFFYQLIDPLTLVPSSRYSNFLAVLTNGETYQIKQHTDYGKFMTKVLSYTNTSSSGADVSVPISVKDMLVDAIENGSLYSDILFVVNFNVRMSADDSLAIKTALGTKRSKLFVLFVQSYTQYGSDVYQYMNDLAIASGGIAVRLDNYDELHTFFTLYFPTLIANDIVAKAYSSDTKPGIALNNVYLQEQKYYLLLTNEDSSEDGPVNGTIQNENISVASTQTIGELQLLTIQPQSAGVYNIPIRFATPAKISNAILYATTDSTDIISLSFVDKDGKNRNDVEYQYGAFRPVIYSTTPFNSSSQISITYSDPANPAKPIYNGSIIPVEGCEEFKWTTNYDWICSVSGGLYHVKIDSPSNSVTRTFPITCLGPDAGGCLNGGHEEGGVCSCPLEWSGNSCQTPNCLNGGTVTTADTCACNPAFTGSFCESSVSACNNVPSQPDYRSDLSSLTIVADVKALVTGGLTDDFGVTGVPITVILYGDDISPRIVESTTNSMHLLDALKNRNSTAVSPSTSPADSDMYAALKLALDNQLTNRALFVVYTSNADVSVNSDFLIRLATRRAEVRVLSVAGTESQNSLALSLVGNGIPFAVKESTNFQKYMTVYVGPLFQSLGYTANKPQRVFNVFKTDFFTRPTNVTIPKDSTFDNARVDAFVHVYNGRVDSDNPIGSRIGNTNIYHIKDYDPKVEQKIQLNLFTINTVGYYAIELVGYSKTAYGFNDPKDNPNGANEMVNSGVSFNEVNLLHIYSTPFDEIAPSNPGNFPYLSIKEILGNGTLSAPTTLLFTRKSSTGCFFKYFTTLDVCSQSGTVGYQVQLTTRASATENRQQQFSLTCFKTEYQDGSTVCQGPHRTSSPNKDCDCDSNWGGIDCTEPVCANGVRDMSICRCPVDFYGLRCEQSFGLTSTTTAGPSTSAASTSSSTQPASSSSPSQTTNSASSSSPSQTTTSSVLSTTSTPAQQEVRAVAFIIDMLGNDDYAFNQTFMSMAQYYKLFKYTHYVMIIGNLNVANEHSSNITFQQYPNETSILAKNDIFFSYRSTETGGSNVSLALTKIQQSYADTKTKIQSPVSLNIFYLTQIGLKDDDDVITAFAGLEDFQKASIVYSPFAKDADPAVPGNLTRFSPNITSTRDYYGGLVAMKNETSANAHVVLPDKPPTASCVYSLQSNVRVAIDRSLPSSADIETALSSFLSKFKVGFNFIENDEARCASEDPLPKFYNGRTAMTAFPYYDTYVQSSKFCPSQYAAMQSFPITGANSKPTYSDKLVQTIGKQINSSSCVCNRYADTKTIKVVVWLPRSSGQVTTNYLNYLKLGTDNAYHFVVPFYDVTDKDNDLYYQILASQPKGADYYLLPNAATATDIQKDVIDILYDKICQTAGVDPTAVPPLLSAINTENRNQVDY</sequence>
<dbReference type="PROSITE" id="PS50026">
    <property type="entry name" value="EGF_3"/>
    <property type="match status" value="2"/>
</dbReference>
<keyword evidence="1" id="KW-0245">EGF-like domain</keyword>
<feature type="domain" description="EGF-like" evidence="4">
    <location>
        <begin position="956"/>
        <end position="989"/>
    </location>
</feature>